<reference evidence="3" key="1">
    <citation type="journal article" date="2014" name="Int. J. Syst. Evol. Microbiol.">
        <title>Complete genome sequence of Corynebacterium casei LMG S-19264T (=DSM 44701T), isolated from a smear-ripened cheese.</title>
        <authorList>
            <consortium name="US DOE Joint Genome Institute (JGI-PGF)"/>
            <person name="Walter F."/>
            <person name="Albersmeier A."/>
            <person name="Kalinowski J."/>
            <person name="Ruckert C."/>
        </authorList>
    </citation>
    <scope>NUCLEOTIDE SEQUENCE</scope>
    <source>
        <strain evidence="3">VKM B-1513</strain>
    </source>
</reference>
<proteinExistence type="predicted"/>
<dbReference type="InterPro" id="IPR037401">
    <property type="entry name" value="SnoaL-like"/>
</dbReference>
<dbReference type="EMBL" id="BSFE01000005">
    <property type="protein sequence ID" value="GLK52513.1"/>
    <property type="molecule type" value="Genomic_DNA"/>
</dbReference>
<evidence type="ECO:0000256" key="1">
    <source>
        <dbReference type="SAM" id="SignalP"/>
    </source>
</evidence>
<dbReference type="Gene3D" id="3.10.450.50">
    <property type="match status" value="1"/>
</dbReference>
<protein>
    <recommendedName>
        <fullName evidence="2">SnoaL-like domain-containing protein</fullName>
    </recommendedName>
</protein>
<gene>
    <name evidence="3" type="ORF">GCM10017621_20210</name>
</gene>
<dbReference type="InterPro" id="IPR032710">
    <property type="entry name" value="NTF2-like_dom_sf"/>
</dbReference>
<feature type="signal peptide" evidence="1">
    <location>
        <begin position="1"/>
        <end position="21"/>
    </location>
</feature>
<feature type="domain" description="SnoaL-like" evidence="2">
    <location>
        <begin position="38"/>
        <end position="138"/>
    </location>
</feature>
<dbReference type="SUPFAM" id="SSF54427">
    <property type="entry name" value="NTF2-like"/>
    <property type="match status" value="1"/>
</dbReference>
<evidence type="ECO:0000313" key="3">
    <source>
        <dbReference type="EMBL" id="GLK52513.1"/>
    </source>
</evidence>
<name>A0A9W6MNV7_9PROT</name>
<dbReference type="Proteomes" id="UP001143486">
    <property type="component" value="Unassembled WGS sequence"/>
</dbReference>
<reference evidence="3" key="2">
    <citation type="submission" date="2023-01" db="EMBL/GenBank/DDBJ databases">
        <authorList>
            <person name="Sun Q."/>
            <person name="Evtushenko L."/>
        </authorList>
    </citation>
    <scope>NUCLEOTIDE SEQUENCE</scope>
    <source>
        <strain evidence="3">VKM B-1513</strain>
    </source>
</reference>
<sequence length="162" mass="17635">MRNLVVALALSVAMPTGAALADTGTQQTSDNPKVQVVLDMVDAWNTQDWDRVVSMFAEDGSLHSMMVDPIVGHEALAARIGHIGAGIEEITLNVRNIGQVGDVVFIERVDEFVYNGHAGAVPVVGVIEINDDGSIQEWREYYDRAELLEAMGIHTDFDAEAR</sequence>
<evidence type="ECO:0000313" key="4">
    <source>
        <dbReference type="Proteomes" id="UP001143486"/>
    </source>
</evidence>
<comment type="caution">
    <text evidence="3">The sequence shown here is derived from an EMBL/GenBank/DDBJ whole genome shotgun (WGS) entry which is preliminary data.</text>
</comment>
<dbReference type="Pfam" id="PF12680">
    <property type="entry name" value="SnoaL_2"/>
    <property type="match status" value="1"/>
</dbReference>
<feature type="chain" id="PRO_5040736389" description="SnoaL-like domain-containing protein" evidence="1">
    <location>
        <begin position="22"/>
        <end position="162"/>
    </location>
</feature>
<keyword evidence="1" id="KW-0732">Signal</keyword>
<dbReference type="RefSeq" id="WP_271186880.1">
    <property type="nucleotide sequence ID" value="NZ_BSFE01000005.1"/>
</dbReference>
<keyword evidence="4" id="KW-1185">Reference proteome</keyword>
<organism evidence="3 4">
    <name type="scientific">Maricaulis virginensis</name>
    <dbReference type="NCBI Taxonomy" id="144022"/>
    <lineage>
        <taxon>Bacteria</taxon>
        <taxon>Pseudomonadati</taxon>
        <taxon>Pseudomonadota</taxon>
        <taxon>Alphaproteobacteria</taxon>
        <taxon>Maricaulales</taxon>
        <taxon>Maricaulaceae</taxon>
        <taxon>Maricaulis</taxon>
    </lineage>
</organism>
<evidence type="ECO:0000259" key="2">
    <source>
        <dbReference type="Pfam" id="PF12680"/>
    </source>
</evidence>
<accession>A0A9W6MNV7</accession>
<dbReference type="AlphaFoldDB" id="A0A9W6MNV7"/>